<dbReference type="InterPro" id="IPR000504">
    <property type="entry name" value="RRM_dom"/>
</dbReference>
<name>A0A267GVZ6_9PLAT</name>
<dbReference type="InterPro" id="IPR050502">
    <property type="entry name" value="Euk_RNA-bind_prot"/>
</dbReference>
<dbReference type="InterPro" id="IPR002343">
    <property type="entry name" value="Hud_Sxl_RNA"/>
</dbReference>
<dbReference type="Proteomes" id="UP000215902">
    <property type="component" value="Unassembled WGS sequence"/>
</dbReference>
<proteinExistence type="predicted"/>
<dbReference type="GO" id="GO:0009967">
    <property type="term" value="P:positive regulation of signal transduction"/>
    <property type="evidence" value="ECO:0007669"/>
    <property type="project" value="UniProtKB-ARBA"/>
</dbReference>
<keyword evidence="2 3" id="KW-0694">RNA-binding</keyword>
<evidence type="ECO:0000256" key="1">
    <source>
        <dbReference type="ARBA" id="ARBA00022737"/>
    </source>
</evidence>
<evidence type="ECO:0000256" key="3">
    <source>
        <dbReference type="PROSITE-ProRule" id="PRU00176"/>
    </source>
</evidence>
<dbReference type="GO" id="GO:0005634">
    <property type="term" value="C:nucleus"/>
    <property type="evidence" value="ECO:0007669"/>
    <property type="project" value="TreeGrafter"/>
</dbReference>
<dbReference type="GO" id="GO:0005737">
    <property type="term" value="C:cytoplasm"/>
    <property type="evidence" value="ECO:0007669"/>
    <property type="project" value="UniProtKB-ARBA"/>
</dbReference>
<dbReference type="OrthoDB" id="266020at2759"/>
<dbReference type="PANTHER" id="PTHR48025:SF1">
    <property type="entry name" value="RRM DOMAIN-CONTAINING PROTEIN"/>
    <property type="match status" value="1"/>
</dbReference>
<dbReference type="EMBL" id="NIVC01000124">
    <property type="protein sequence ID" value="PAA90198.1"/>
    <property type="molecule type" value="Genomic_DNA"/>
</dbReference>
<evidence type="ECO:0000259" key="4">
    <source>
        <dbReference type="PROSITE" id="PS50102"/>
    </source>
</evidence>
<dbReference type="Gene3D" id="3.30.70.330">
    <property type="match status" value="1"/>
</dbReference>
<organism evidence="5 6">
    <name type="scientific">Macrostomum lignano</name>
    <dbReference type="NCBI Taxonomy" id="282301"/>
    <lineage>
        <taxon>Eukaryota</taxon>
        <taxon>Metazoa</taxon>
        <taxon>Spiralia</taxon>
        <taxon>Lophotrochozoa</taxon>
        <taxon>Platyhelminthes</taxon>
        <taxon>Rhabditophora</taxon>
        <taxon>Macrostomorpha</taxon>
        <taxon>Macrostomida</taxon>
        <taxon>Macrostomidae</taxon>
        <taxon>Macrostomum</taxon>
    </lineage>
</organism>
<evidence type="ECO:0000256" key="2">
    <source>
        <dbReference type="ARBA" id="ARBA00022884"/>
    </source>
</evidence>
<dbReference type="GO" id="GO:1990904">
    <property type="term" value="C:ribonucleoprotein complex"/>
    <property type="evidence" value="ECO:0007669"/>
    <property type="project" value="InterPro"/>
</dbReference>
<keyword evidence="6" id="KW-1185">Reference proteome</keyword>
<dbReference type="Pfam" id="PF00076">
    <property type="entry name" value="RRM_1"/>
    <property type="match status" value="1"/>
</dbReference>
<dbReference type="PROSITE" id="PS50102">
    <property type="entry name" value="RRM"/>
    <property type="match status" value="1"/>
</dbReference>
<comment type="caution">
    <text evidence="5">The sequence shown here is derived from an EMBL/GenBank/DDBJ whole genome shotgun (WGS) entry which is preliminary data.</text>
</comment>
<dbReference type="AlphaFoldDB" id="A0A267GVZ6"/>
<protein>
    <recommendedName>
        <fullName evidence="4">RRM domain-containing protein</fullName>
    </recommendedName>
</protein>
<keyword evidence="1" id="KW-0677">Repeat</keyword>
<dbReference type="PANTHER" id="PTHR48025">
    <property type="entry name" value="OS02G0815200 PROTEIN"/>
    <property type="match status" value="1"/>
</dbReference>
<feature type="domain" description="RRM" evidence="4">
    <location>
        <begin position="7"/>
        <end position="80"/>
    </location>
</feature>
<reference evidence="5 6" key="1">
    <citation type="submission" date="2017-06" db="EMBL/GenBank/DDBJ databases">
        <title>A platform for efficient transgenesis in Macrostomum lignano, a flatworm model organism for stem cell research.</title>
        <authorList>
            <person name="Berezikov E."/>
        </authorList>
    </citation>
    <scope>NUCLEOTIDE SEQUENCE [LARGE SCALE GENOMIC DNA]</scope>
    <source>
        <strain evidence="5">DV1</strain>
        <tissue evidence="5">Whole organism</tissue>
    </source>
</reference>
<gene>
    <name evidence="5" type="ORF">BOX15_Mlig003342g1</name>
</gene>
<dbReference type="PRINTS" id="PR00961">
    <property type="entry name" value="HUDSXLRNA"/>
</dbReference>
<accession>A0A267GVZ6</accession>
<dbReference type="GO" id="GO:0010629">
    <property type="term" value="P:negative regulation of gene expression"/>
    <property type="evidence" value="ECO:0007669"/>
    <property type="project" value="UniProtKB-ARBA"/>
</dbReference>
<dbReference type="FunFam" id="3.30.70.330:FF:000383">
    <property type="entry name" value="Sex lethal, isoform D"/>
    <property type="match status" value="1"/>
</dbReference>
<dbReference type="InterPro" id="IPR035979">
    <property type="entry name" value="RBD_domain_sf"/>
</dbReference>
<evidence type="ECO:0000313" key="5">
    <source>
        <dbReference type="EMBL" id="PAA90198.1"/>
    </source>
</evidence>
<sequence length="104" mass="11787">MAQYSDTNLIVNYLPQDMTDEQLRQIFDSEVPGVKSVKICRNNATGYSYGYGFCEYDTQELANQAIAAVNRRQVGNKTLKWHLLDCAAIKLEIVSCAYRICRLG</sequence>
<dbReference type="SUPFAM" id="SSF54928">
    <property type="entry name" value="RNA-binding domain, RBD"/>
    <property type="match status" value="1"/>
</dbReference>
<dbReference type="GO" id="GO:0003729">
    <property type="term" value="F:mRNA binding"/>
    <property type="evidence" value="ECO:0007669"/>
    <property type="project" value="UniProtKB-ARBA"/>
</dbReference>
<dbReference type="InterPro" id="IPR012677">
    <property type="entry name" value="Nucleotide-bd_a/b_plait_sf"/>
</dbReference>
<evidence type="ECO:0000313" key="6">
    <source>
        <dbReference type="Proteomes" id="UP000215902"/>
    </source>
</evidence>
<dbReference type="STRING" id="282301.A0A267GVZ6"/>
<dbReference type="SMART" id="SM00360">
    <property type="entry name" value="RRM"/>
    <property type="match status" value="1"/>
</dbReference>